<organism evidence="8 9">
    <name type="scientific">Caproicibacterium argilliputei</name>
    <dbReference type="NCBI Taxonomy" id="3030016"/>
    <lineage>
        <taxon>Bacteria</taxon>
        <taxon>Bacillati</taxon>
        <taxon>Bacillota</taxon>
        <taxon>Clostridia</taxon>
        <taxon>Eubacteriales</taxon>
        <taxon>Oscillospiraceae</taxon>
        <taxon>Caproicibacterium</taxon>
    </lineage>
</organism>
<gene>
    <name evidence="8" type="ORF">PXC00_08465</name>
</gene>
<keyword evidence="8" id="KW-0969">Cilium</keyword>
<dbReference type="Pfam" id="PF01313">
    <property type="entry name" value="Bac_export_3"/>
    <property type="match status" value="1"/>
</dbReference>
<dbReference type="PANTHER" id="PTHR34040:SF2">
    <property type="entry name" value="FLAGELLAR BIOSYNTHETIC PROTEIN FLIQ"/>
    <property type="match status" value="1"/>
</dbReference>
<keyword evidence="8" id="KW-0282">Flagellum</keyword>
<dbReference type="GO" id="GO:0009306">
    <property type="term" value="P:protein secretion"/>
    <property type="evidence" value="ECO:0007669"/>
    <property type="project" value="InterPro"/>
</dbReference>
<protein>
    <submittedName>
        <fullName evidence="8">Flagellar biosynthetic protein FliQ</fullName>
    </submittedName>
</protein>
<dbReference type="EMBL" id="CP135996">
    <property type="protein sequence ID" value="WOC31258.1"/>
    <property type="molecule type" value="Genomic_DNA"/>
</dbReference>
<keyword evidence="8" id="KW-0966">Cell projection</keyword>
<dbReference type="PRINTS" id="PR00952">
    <property type="entry name" value="TYPE3IMQPROT"/>
</dbReference>
<comment type="subcellular location">
    <subcellularLocation>
        <location evidence="1">Cell membrane</location>
        <topology evidence="1">Multi-pass membrane protein</topology>
    </subcellularLocation>
</comment>
<evidence type="ECO:0000256" key="2">
    <source>
        <dbReference type="ARBA" id="ARBA00006156"/>
    </source>
</evidence>
<comment type="similarity">
    <text evidence="2">Belongs to the FliQ/MopD/SpaQ family.</text>
</comment>
<feature type="transmembrane region" description="Helical" evidence="7">
    <location>
        <begin position="51"/>
        <end position="73"/>
    </location>
</feature>
<evidence type="ECO:0000256" key="6">
    <source>
        <dbReference type="ARBA" id="ARBA00023136"/>
    </source>
</evidence>
<dbReference type="PANTHER" id="PTHR34040">
    <property type="entry name" value="FLAGELLAR BIOSYNTHETIC PROTEIN FLIQ"/>
    <property type="match status" value="1"/>
</dbReference>
<feature type="transmembrane region" description="Helical" evidence="7">
    <location>
        <begin position="20"/>
        <end position="39"/>
    </location>
</feature>
<evidence type="ECO:0000256" key="7">
    <source>
        <dbReference type="SAM" id="Phobius"/>
    </source>
</evidence>
<evidence type="ECO:0000313" key="9">
    <source>
        <dbReference type="Proteomes" id="UP001300604"/>
    </source>
</evidence>
<keyword evidence="6 7" id="KW-0472">Membrane</keyword>
<keyword evidence="5 7" id="KW-1133">Transmembrane helix</keyword>
<sequence length="87" mass="9779">MTTDQVLTIFREAIMTMLKLSVPFLVVSIALGLIVAIFQAATQIHEQTITFVPKIIVTAFMMLMLGSWMIAVMNDLFQSICQMIIQL</sequence>
<dbReference type="InterPro" id="IPR002191">
    <property type="entry name" value="Bac_export_3"/>
</dbReference>
<evidence type="ECO:0000256" key="1">
    <source>
        <dbReference type="ARBA" id="ARBA00004651"/>
    </source>
</evidence>
<keyword evidence="4 7" id="KW-0812">Transmembrane</keyword>
<dbReference type="AlphaFoldDB" id="A0AA97H0A9"/>
<evidence type="ECO:0000256" key="3">
    <source>
        <dbReference type="ARBA" id="ARBA00022475"/>
    </source>
</evidence>
<reference evidence="9" key="1">
    <citation type="submission" date="2024-06" db="EMBL/GenBank/DDBJ databases">
        <title>Caproicibacterium argilliputei sp. nov, a novel caproic acid producing anaerobic bacterium isolated from pit mud.</title>
        <authorList>
            <person name="Zeng C."/>
        </authorList>
    </citation>
    <scope>NUCLEOTIDE SEQUENCE [LARGE SCALE GENOMIC DNA]</scope>
    <source>
        <strain evidence="9">ZCY20-5</strain>
    </source>
</reference>
<evidence type="ECO:0000256" key="5">
    <source>
        <dbReference type="ARBA" id="ARBA00022989"/>
    </source>
</evidence>
<dbReference type="GO" id="GO:0005886">
    <property type="term" value="C:plasma membrane"/>
    <property type="evidence" value="ECO:0007669"/>
    <property type="project" value="UniProtKB-SubCell"/>
</dbReference>
<dbReference type="Proteomes" id="UP001300604">
    <property type="component" value="Chromosome"/>
</dbReference>
<evidence type="ECO:0000256" key="4">
    <source>
        <dbReference type="ARBA" id="ARBA00022692"/>
    </source>
</evidence>
<keyword evidence="3" id="KW-1003">Cell membrane</keyword>
<dbReference type="KEGG" id="carl:PXC00_08465"/>
<reference evidence="9" key="3">
    <citation type="submission" date="2024-06" db="EMBL/GenBank/DDBJ databases">
        <authorList>
            <person name="Zeng C."/>
        </authorList>
    </citation>
    <scope>NUCLEOTIDE SEQUENCE [LARGE SCALE GENOMIC DNA]</scope>
    <source>
        <strain evidence="9">ZCY20-5</strain>
    </source>
</reference>
<dbReference type="PIRSF" id="PIRSF004669">
    <property type="entry name" value="FliQ"/>
    <property type="match status" value="1"/>
</dbReference>
<proteinExistence type="inferred from homology"/>
<keyword evidence="9" id="KW-1185">Reference proteome</keyword>
<dbReference type="RefSeq" id="WP_275843936.1">
    <property type="nucleotide sequence ID" value="NZ_CP135996.1"/>
</dbReference>
<evidence type="ECO:0000313" key="8">
    <source>
        <dbReference type="EMBL" id="WOC31258.1"/>
    </source>
</evidence>
<reference evidence="8 9" key="2">
    <citation type="submission" date="2024-06" db="EMBL/GenBank/DDBJ databases">
        <title>Caproicibacterium argilliputei sp. nov, a novel caproic acid producing anaerobic bacterium isolated from pit mud.</title>
        <authorList>
            <person name="Xia S."/>
        </authorList>
    </citation>
    <scope>NUCLEOTIDE SEQUENCE [LARGE SCALE GENOMIC DNA]</scope>
    <source>
        <strain evidence="8 9">ZCY20-5</strain>
    </source>
</reference>
<accession>A0AA97H0A9</accession>
<name>A0AA97H0A9_9FIRM</name>